<protein>
    <submittedName>
        <fullName evidence="2">Uncharacterized protein</fullName>
    </submittedName>
</protein>
<sequence length="249" mass="27688">MPKLEIAAAGGGGGGAVKAFEKLSSDGEWFEPVLRVMRALRFPSTIPHNGRLHVVSSLLMVVVTLAGLRDTGRDRERQATRREPTSTLPSSQPRDHSQQIVDARFTSRWLHTPQDCASHSYMSFTSQHTTAQQIVFEGSNSMRSCACEIVMDNLRTFSLVISLEYCAKETLQSPASGNGVIAESGHAVMVTHHHPLTLSWRVCYFWCEFGLSKSPEGSWVPDYRSCDCWPIACRKDGFSDPLKPLYDLI</sequence>
<evidence type="ECO:0000256" key="1">
    <source>
        <dbReference type="SAM" id="MobiDB-lite"/>
    </source>
</evidence>
<gene>
    <name evidence="2" type="ORF">TcWFU_009558</name>
</gene>
<keyword evidence="3" id="KW-1185">Reference proteome</keyword>
<organism evidence="2 3">
    <name type="scientific">Taenia crassiceps</name>
    <dbReference type="NCBI Taxonomy" id="6207"/>
    <lineage>
        <taxon>Eukaryota</taxon>
        <taxon>Metazoa</taxon>
        <taxon>Spiralia</taxon>
        <taxon>Lophotrochozoa</taxon>
        <taxon>Platyhelminthes</taxon>
        <taxon>Cestoda</taxon>
        <taxon>Eucestoda</taxon>
        <taxon>Cyclophyllidea</taxon>
        <taxon>Taeniidae</taxon>
        <taxon>Taenia</taxon>
    </lineage>
</organism>
<feature type="compositionally biased region" description="Basic and acidic residues" evidence="1">
    <location>
        <begin position="72"/>
        <end position="84"/>
    </location>
</feature>
<feature type="region of interest" description="Disordered" evidence="1">
    <location>
        <begin position="72"/>
        <end position="98"/>
    </location>
</feature>
<dbReference type="EMBL" id="JAKROA010000007">
    <property type="protein sequence ID" value="KAL5105947.1"/>
    <property type="molecule type" value="Genomic_DNA"/>
</dbReference>
<evidence type="ECO:0000313" key="3">
    <source>
        <dbReference type="Proteomes" id="UP001651158"/>
    </source>
</evidence>
<evidence type="ECO:0000313" key="2">
    <source>
        <dbReference type="EMBL" id="KAL5105947.1"/>
    </source>
</evidence>
<accession>A0ABR4Q8P7</accession>
<comment type="caution">
    <text evidence="2">The sequence shown here is derived from an EMBL/GenBank/DDBJ whole genome shotgun (WGS) entry which is preliminary data.</text>
</comment>
<dbReference type="Proteomes" id="UP001651158">
    <property type="component" value="Unassembled WGS sequence"/>
</dbReference>
<reference evidence="2 3" key="1">
    <citation type="journal article" date="2022" name="Front. Cell. Infect. Microbiol.">
        <title>The Genomes of Two Strains of Taenia crassiceps the Animal Model for the Study of Human Cysticercosis.</title>
        <authorList>
            <person name="Bobes R.J."/>
            <person name="Estrada K."/>
            <person name="Rios-Valencia D.G."/>
            <person name="Calderon-Gallegos A."/>
            <person name="de la Torre P."/>
            <person name="Carrero J.C."/>
            <person name="Sanchez-Flores A."/>
            <person name="Laclette J.P."/>
        </authorList>
    </citation>
    <scope>NUCLEOTIDE SEQUENCE [LARGE SCALE GENOMIC DNA]</scope>
    <source>
        <strain evidence="2">WFUcys</strain>
    </source>
</reference>
<proteinExistence type="predicted"/>
<name>A0ABR4Q8P7_9CEST</name>